<reference evidence="14" key="1">
    <citation type="submission" date="2025-08" db="UniProtKB">
        <authorList>
            <consortium name="RefSeq"/>
        </authorList>
    </citation>
    <scope>IDENTIFICATION</scope>
</reference>
<dbReference type="KEGG" id="gsh:117347623"/>
<dbReference type="InterPro" id="IPR016182">
    <property type="entry name" value="Cu_amine_oxidase_N-reg"/>
</dbReference>
<dbReference type="InParanoid" id="A0A6P8PGC7"/>
<dbReference type="PRINTS" id="PR00766">
    <property type="entry name" value="CUDAOXIDASE"/>
</dbReference>
<proteinExistence type="inferred from homology"/>
<dbReference type="GeneID" id="117347623"/>
<dbReference type="GO" id="GO:0048038">
    <property type="term" value="F:quinone binding"/>
    <property type="evidence" value="ECO:0007669"/>
    <property type="project" value="InterPro"/>
</dbReference>
<dbReference type="FunFam" id="2.70.98.20:FF:000002">
    <property type="entry name" value="Amine oxidase"/>
    <property type="match status" value="1"/>
</dbReference>
<dbReference type="GO" id="GO:0008131">
    <property type="term" value="F:primary methylamine oxidase activity"/>
    <property type="evidence" value="ECO:0007669"/>
    <property type="project" value="InterPro"/>
</dbReference>
<dbReference type="PROSITE" id="PS01164">
    <property type="entry name" value="COPPER_AMINE_OXID_1"/>
    <property type="match status" value="1"/>
</dbReference>
<keyword evidence="13" id="KW-1185">Reference proteome</keyword>
<dbReference type="FunCoup" id="A0A6P8PGC7">
    <property type="interactions" value="232"/>
</dbReference>
<dbReference type="SUPFAM" id="SSF49998">
    <property type="entry name" value="Amine oxidase catalytic domain"/>
    <property type="match status" value="1"/>
</dbReference>
<dbReference type="PROSITE" id="PS01165">
    <property type="entry name" value="COPPER_AMINE_OXID_2"/>
    <property type="match status" value="1"/>
</dbReference>
<dbReference type="InterPro" id="IPR036460">
    <property type="entry name" value="Cu_amine_oxidase_C_sf"/>
</dbReference>
<evidence type="ECO:0000256" key="5">
    <source>
        <dbReference type="ARBA" id="ARBA00023008"/>
    </source>
</evidence>
<keyword evidence="2 8" id="KW-0479">Metal-binding</keyword>
<feature type="signal peptide" evidence="9">
    <location>
        <begin position="1"/>
        <end position="21"/>
    </location>
</feature>
<keyword evidence="3 6" id="KW-0801">TPQ</keyword>
<dbReference type="AlphaFoldDB" id="A0A6P8PGC7"/>
<feature type="modified residue" description="2',4',5'-topaquinone" evidence="7">
    <location>
        <position position="464"/>
    </location>
</feature>
<dbReference type="InterPro" id="IPR015802">
    <property type="entry name" value="Cu_amine_oxidase_N3"/>
</dbReference>
<keyword evidence="4 8" id="KW-0560">Oxidoreductase</keyword>
<dbReference type="RefSeq" id="XP_033774666.1">
    <property type="nucleotide sequence ID" value="XM_033918775.1"/>
</dbReference>
<keyword evidence="9" id="KW-0732">Signal</keyword>
<accession>A0A6P8PGC7</accession>
<dbReference type="Pfam" id="PF02727">
    <property type="entry name" value="Cu_amine_oxidN2"/>
    <property type="match status" value="1"/>
</dbReference>
<dbReference type="Pfam" id="PF01179">
    <property type="entry name" value="Cu_amine_oxid"/>
    <property type="match status" value="1"/>
</dbReference>
<feature type="domain" description="Copper amine oxidase N2-terminal" evidence="11">
    <location>
        <begin position="69"/>
        <end position="144"/>
    </location>
</feature>
<dbReference type="InterPro" id="IPR015798">
    <property type="entry name" value="Cu_amine_oxidase_C"/>
</dbReference>
<evidence type="ECO:0000256" key="8">
    <source>
        <dbReference type="RuleBase" id="RU000672"/>
    </source>
</evidence>
<dbReference type="InterPro" id="IPR015800">
    <property type="entry name" value="Cu_amine_oxidase_N2"/>
</dbReference>
<evidence type="ECO:0000256" key="9">
    <source>
        <dbReference type="SAM" id="SignalP"/>
    </source>
</evidence>
<dbReference type="GO" id="GO:0005886">
    <property type="term" value="C:plasma membrane"/>
    <property type="evidence" value="ECO:0007669"/>
    <property type="project" value="TreeGrafter"/>
</dbReference>
<sequence>MNLKIVLVLLVLLLAVIVVLTCLLLSGSGKAKSCGPPAINDLQAKHDDQSLVFADLTPDEFSQVVSYLKKELRVDFVDADIANPSDNIIYSIDVQIPKKEEVLDYLDKGKPKPKREALAVVFFGNHSDPNITEFVVGPLPKPTYYKDITLKKYKAKLPYHRRPVIKNEYGQLYSFMRNEVFPKASKFMRDVLGYINDDDFAGLTTAPRGSQSGDRLTWFVIFQNPPGSGFFLLPVGLEILVDHKSLNISQWRTSKVFYNGMYFSNMTHLEQMYNMGNLPVVKMKKVTPETNLASMKPPKASSTAIPLQYEPHGPRYSVKKNQVLFQSWRFAFGISVNTGLRLFDIRFKGERIVYELSLQEAISVYGSNAPGGMLTRYMDGSFGIGRFAFQMVKGIDCPYTATYVDTNHLMESEKSEKLKNSICIFEHNSGLPLRRHYSNFHSMYYGGLPNTVLVVRSISTLGNYDYVFDFIFYSNGAIESKVHATGYIISSFFFGNGTDYGNRVGAHTLGTIHTHFLNYKVDLDVGGPRNSVVGHDMTFESVEAPWNPKMKIQRPKITKVVLDNENQTAFRLHAAMPRYIQFASDQKNKWGHERSYRIQIVSFAGDYLPESSAIENSMNWARYKLAVTKRKDEESQSGSAYNQNDPWTPSVRFSDFIDNESIKNEDLVAWITTGFLHIPHAEDIPNTVTAGNGVGFYLRPYNYFNEDPSIHSYDGVYFTTNQDAESCEVNQAACVSKTAACVPKLSPFTYDGFENMLNL</sequence>
<evidence type="ECO:0000313" key="14">
    <source>
        <dbReference type="RefSeq" id="XP_033774666.1"/>
    </source>
</evidence>
<name>A0A6P8PGC7_GEOSA</name>
<organism evidence="13 14">
    <name type="scientific">Geotrypetes seraphini</name>
    <name type="common">Gaboon caecilian</name>
    <name type="synonym">Caecilia seraphini</name>
    <dbReference type="NCBI Taxonomy" id="260995"/>
    <lineage>
        <taxon>Eukaryota</taxon>
        <taxon>Metazoa</taxon>
        <taxon>Chordata</taxon>
        <taxon>Craniata</taxon>
        <taxon>Vertebrata</taxon>
        <taxon>Euteleostomi</taxon>
        <taxon>Amphibia</taxon>
        <taxon>Gymnophiona</taxon>
        <taxon>Geotrypetes</taxon>
    </lineage>
</organism>
<dbReference type="InterPro" id="IPR000269">
    <property type="entry name" value="Cu_amine_oxidase"/>
</dbReference>
<comment type="similarity">
    <text evidence="1 8">Belongs to the copper/topaquinone oxidase family.</text>
</comment>
<feature type="chain" id="PRO_5027731321" description="Amine oxidase" evidence="9">
    <location>
        <begin position="22"/>
        <end position="759"/>
    </location>
</feature>
<comment type="PTM">
    <text evidence="7 8">Topaquinone (TPQ) is generated by copper-dependent autoxidation of a specific tyrosyl residue.</text>
</comment>
<dbReference type="Pfam" id="PF02728">
    <property type="entry name" value="Cu_amine_oxidN3"/>
    <property type="match status" value="1"/>
</dbReference>
<feature type="domain" description="Copper amine oxidase catalytic" evidence="10">
    <location>
        <begin position="308"/>
        <end position="710"/>
    </location>
</feature>
<dbReference type="Gene3D" id="3.10.450.40">
    <property type="match status" value="2"/>
</dbReference>
<evidence type="ECO:0000256" key="6">
    <source>
        <dbReference type="PIRSR" id="PIRSR600269-50"/>
    </source>
</evidence>
<comment type="cofactor">
    <cofactor evidence="8">
        <name>Cu cation</name>
        <dbReference type="ChEBI" id="CHEBI:23378"/>
    </cofactor>
    <text evidence="8">Contains 1 topaquinone per subunit.</text>
</comment>
<keyword evidence="5 8" id="KW-0186">Copper</keyword>
<dbReference type="InterPro" id="IPR049947">
    <property type="entry name" value="Cu_Am_Ox_Cu-bd"/>
</dbReference>
<dbReference type="Gene3D" id="2.70.98.20">
    <property type="entry name" value="Copper amine oxidase, catalytic domain"/>
    <property type="match status" value="1"/>
</dbReference>
<dbReference type="SUPFAM" id="SSF54416">
    <property type="entry name" value="Amine oxidase N-terminal region"/>
    <property type="match status" value="2"/>
</dbReference>
<dbReference type="OrthoDB" id="5379943at2759"/>
<evidence type="ECO:0000256" key="3">
    <source>
        <dbReference type="ARBA" id="ARBA00022772"/>
    </source>
</evidence>
<dbReference type="FunFam" id="3.10.450.40:FF:000001">
    <property type="entry name" value="Amine oxidase"/>
    <property type="match status" value="1"/>
</dbReference>
<evidence type="ECO:0000256" key="2">
    <source>
        <dbReference type="ARBA" id="ARBA00022723"/>
    </source>
</evidence>
<dbReference type="GO" id="GO:0005507">
    <property type="term" value="F:copper ion binding"/>
    <property type="evidence" value="ECO:0007669"/>
    <property type="project" value="InterPro"/>
</dbReference>
<dbReference type="PANTHER" id="PTHR10638:SF4">
    <property type="entry name" value="RETINA-SPECIFIC COPPER AMINE OXIDASE"/>
    <property type="match status" value="1"/>
</dbReference>
<dbReference type="GO" id="GO:0009308">
    <property type="term" value="P:amine metabolic process"/>
    <property type="evidence" value="ECO:0007669"/>
    <property type="project" value="UniProtKB-UniRule"/>
</dbReference>
<dbReference type="Proteomes" id="UP000515159">
    <property type="component" value="Chromosome 13"/>
</dbReference>
<dbReference type="InterPro" id="IPR049948">
    <property type="entry name" value="Cu_Am_ox_TPQ-bd"/>
</dbReference>
<dbReference type="FunFam" id="3.10.450.40:FF:000007">
    <property type="entry name" value="Amine oxidase"/>
    <property type="match status" value="1"/>
</dbReference>
<feature type="domain" description="Copper amine oxidase N3-terminal" evidence="12">
    <location>
        <begin position="162"/>
        <end position="260"/>
    </location>
</feature>
<evidence type="ECO:0000256" key="4">
    <source>
        <dbReference type="ARBA" id="ARBA00023002"/>
    </source>
</evidence>
<dbReference type="EC" id="1.4.3.-" evidence="8"/>
<evidence type="ECO:0000259" key="12">
    <source>
        <dbReference type="Pfam" id="PF02728"/>
    </source>
</evidence>
<gene>
    <name evidence="14" type="primary">LOC117347623</name>
</gene>
<feature type="active site" description="Schiff-base intermediate with substrate; via topaquinone" evidence="6">
    <location>
        <position position="464"/>
    </location>
</feature>
<evidence type="ECO:0000259" key="10">
    <source>
        <dbReference type="Pfam" id="PF01179"/>
    </source>
</evidence>
<evidence type="ECO:0000256" key="1">
    <source>
        <dbReference type="ARBA" id="ARBA00007983"/>
    </source>
</evidence>
<dbReference type="PANTHER" id="PTHR10638">
    <property type="entry name" value="COPPER AMINE OXIDASE"/>
    <property type="match status" value="1"/>
</dbReference>
<protein>
    <recommendedName>
        <fullName evidence="8">Amine oxidase</fullName>
        <ecNumber evidence="8">1.4.3.-</ecNumber>
    </recommendedName>
</protein>
<evidence type="ECO:0000313" key="13">
    <source>
        <dbReference type="Proteomes" id="UP000515159"/>
    </source>
</evidence>
<evidence type="ECO:0000259" key="11">
    <source>
        <dbReference type="Pfam" id="PF02727"/>
    </source>
</evidence>
<feature type="active site" description="Proton acceptor" evidence="6">
    <location>
        <position position="379"/>
    </location>
</feature>
<evidence type="ECO:0000256" key="7">
    <source>
        <dbReference type="PIRSR" id="PIRSR600269-51"/>
    </source>
</evidence>